<evidence type="ECO:0000256" key="2">
    <source>
        <dbReference type="ARBA" id="ARBA00022980"/>
    </source>
</evidence>
<protein>
    <recommendedName>
        <fullName evidence="4">50S ribosomal protein L19</fullName>
    </recommendedName>
</protein>
<dbReference type="InterPro" id="IPR018257">
    <property type="entry name" value="Ribosomal_bL19_CS"/>
</dbReference>
<dbReference type="InterPro" id="IPR038657">
    <property type="entry name" value="Ribosomal_bL19_sf"/>
</dbReference>
<dbReference type="PANTHER" id="PTHR15680">
    <property type="entry name" value="RIBOSOMAL PROTEIN L19"/>
    <property type="match status" value="1"/>
</dbReference>
<dbReference type="NCBIfam" id="TIGR01024">
    <property type="entry name" value="rplS_bact"/>
    <property type="match status" value="1"/>
</dbReference>
<reference evidence="5 6" key="1">
    <citation type="journal article" date="2016" name="Nat. Commun.">
        <title>Thousands of microbial genomes shed light on interconnected biogeochemical processes in an aquifer system.</title>
        <authorList>
            <person name="Anantharaman K."/>
            <person name="Brown C.T."/>
            <person name="Hug L.A."/>
            <person name="Sharon I."/>
            <person name="Castelle C.J."/>
            <person name="Probst A.J."/>
            <person name="Thomas B.C."/>
            <person name="Singh A."/>
            <person name="Wilkins M.J."/>
            <person name="Karaoz U."/>
            <person name="Brodie E.L."/>
            <person name="Williams K.H."/>
            <person name="Hubbard S.S."/>
            <person name="Banfield J.F."/>
        </authorList>
    </citation>
    <scope>NUCLEOTIDE SEQUENCE [LARGE SCALE GENOMIC DNA]</scope>
</reference>
<evidence type="ECO:0000256" key="1">
    <source>
        <dbReference type="ARBA" id="ARBA00005781"/>
    </source>
</evidence>
<comment type="function">
    <text evidence="4">This protein is located at the 30S-50S ribosomal subunit interface and may play a role in the structure and function of the aminoacyl-tRNA binding site.</text>
</comment>
<gene>
    <name evidence="5" type="ORF">A3G51_01290</name>
</gene>
<dbReference type="Gene3D" id="2.30.30.790">
    <property type="match status" value="1"/>
</dbReference>
<dbReference type="PRINTS" id="PR00061">
    <property type="entry name" value="RIBOSOMALL19"/>
</dbReference>
<accession>A0A1F8HAB8</accession>
<dbReference type="InterPro" id="IPR008991">
    <property type="entry name" value="Translation_prot_SH3-like_sf"/>
</dbReference>
<dbReference type="PROSITE" id="PS01015">
    <property type="entry name" value="RIBOSOMAL_L19"/>
    <property type="match status" value="1"/>
</dbReference>
<dbReference type="Pfam" id="PF01245">
    <property type="entry name" value="Ribosomal_L19"/>
    <property type="match status" value="1"/>
</dbReference>
<name>A0A1F8HAB8_9BACT</name>
<comment type="similarity">
    <text evidence="1 4">Belongs to the bacterial ribosomal protein bL19 family.</text>
</comment>
<dbReference type="SUPFAM" id="SSF50104">
    <property type="entry name" value="Translation proteins SH3-like domain"/>
    <property type="match status" value="1"/>
</dbReference>
<dbReference type="EMBL" id="MGKY01000009">
    <property type="protein sequence ID" value="OGN33896.1"/>
    <property type="molecule type" value="Genomic_DNA"/>
</dbReference>
<keyword evidence="3 4" id="KW-0687">Ribonucleoprotein</keyword>
<evidence type="ECO:0000256" key="4">
    <source>
        <dbReference type="RuleBase" id="RU000559"/>
    </source>
</evidence>
<evidence type="ECO:0000313" key="5">
    <source>
        <dbReference type="EMBL" id="OGN33896.1"/>
    </source>
</evidence>
<keyword evidence="2 5" id="KW-0689">Ribosomal protein</keyword>
<dbReference type="PIRSF" id="PIRSF002191">
    <property type="entry name" value="Ribosomal_L19"/>
    <property type="match status" value="1"/>
</dbReference>
<proteinExistence type="inferred from homology"/>
<dbReference type="GO" id="GO:0022625">
    <property type="term" value="C:cytosolic large ribosomal subunit"/>
    <property type="evidence" value="ECO:0007669"/>
    <property type="project" value="TreeGrafter"/>
</dbReference>
<evidence type="ECO:0000313" key="6">
    <source>
        <dbReference type="Proteomes" id="UP000177745"/>
    </source>
</evidence>
<dbReference type="AlphaFoldDB" id="A0A1F8HAB8"/>
<dbReference type="InterPro" id="IPR001857">
    <property type="entry name" value="Ribosomal_bL19"/>
</dbReference>
<dbReference type="Proteomes" id="UP000177745">
    <property type="component" value="Unassembled WGS sequence"/>
</dbReference>
<comment type="caution">
    <text evidence="5">The sequence shown here is derived from an EMBL/GenBank/DDBJ whole genome shotgun (WGS) entry which is preliminary data.</text>
</comment>
<dbReference type="PANTHER" id="PTHR15680:SF9">
    <property type="entry name" value="LARGE RIBOSOMAL SUBUNIT PROTEIN BL19M"/>
    <property type="match status" value="1"/>
</dbReference>
<sequence>MDKIQLFQSKNMGQNKFEGLKPGWTVKVYQKIKEGDKTRTQAFEGLIIARKHGAEAGGTVTVRKVSGGIGVEKTFPVFLPTIDKVEVVRKSKVRRSKLYYLREKTAKEIRRKTKIDTSVQAEKTEKTE</sequence>
<dbReference type="GO" id="GO:0003735">
    <property type="term" value="F:structural constituent of ribosome"/>
    <property type="evidence" value="ECO:0007669"/>
    <property type="project" value="InterPro"/>
</dbReference>
<dbReference type="GO" id="GO:0006412">
    <property type="term" value="P:translation"/>
    <property type="evidence" value="ECO:0007669"/>
    <property type="project" value="InterPro"/>
</dbReference>
<organism evidence="5 6">
    <name type="scientific">Candidatus Yanofskybacteria bacterium RIFCSPLOWO2_12_FULL_43_11b</name>
    <dbReference type="NCBI Taxonomy" id="1802710"/>
    <lineage>
        <taxon>Bacteria</taxon>
        <taxon>Candidatus Yanofskyibacteriota</taxon>
    </lineage>
</organism>
<evidence type="ECO:0000256" key="3">
    <source>
        <dbReference type="ARBA" id="ARBA00023274"/>
    </source>
</evidence>